<dbReference type="Pfam" id="PF03171">
    <property type="entry name" value="2OG-FeII_Oxy"/>
    <property type="match status" value="1"/>
</dbReference>
<dbReference type="Proteomes" id="UP001443914">
    <property type="component" value="Unassembled WGS sequence"/>
</dbReference>
<dbReference type="PROSITE" id="PS51471">
    <property type="entry name" value="FE2OG_OXY"/>
    <property type="match status" value="1"/>
</dbReference>
<name>A0AAW1HB63_SAPOF</name>
<keyword evidence="2 4" id="KW-0479">Metal-binding</keyword>
<dbReference type="AlphaFoldDB" id="A0AAW1HB63"/>
<gene>
    <name evidence="6" type="ORF">RND81_12G156800</name>
</gene>
<sequence length="399" mass="44974">MIKFTSCTARSSNLVPSSGNPIRQFPMTTKRISFSRPIRVTSKDGFKWANSEDDAISTSNHSLSLTPNFILPIERRPILEDVHKISIPIIDMNEGDTDTLVENIARASEEYGLFLISNHGIPHEVCESMLSAVTNLFHLPPEAKSVLVSDDPTKDVRIANHYRKVEHNGDGVQKGKKFSMWSEVFKHPWHPTDDGFTALLPSDPPEYRTAVTRYAKELGVLMSRLLSLMSQGLGLESDYLLKVLGTNPLCRAQANYYPPCSNPDLTLGLGVHTDRDALTVVLPSPNVEGLQIMKDDKWIAVDPVPNALVVNLGDQLQVLSNGRYKSVLHRVVTNEHQRRVSLALFYGPDKDAFIGPIKNLIDEQHPPAYRHYYFREFLEEYRNQEGKNRKIKDAFEIQG</sequence>
<dbReference type="SUPFAM" id="SSF51197">
    <property type="entry name" value="Clavaminate synthase-like"/>
    <property type="match status" value="1"/>
</dbReference>
<comment type="similarity">
    <text evidence="1 4">Belongs to the iron/ascorbate-dependent oxidoreductase family.</text>
</comment>
<evidence type="ECO:0000259" key="5">
    <source>
        <dbReference type="PROSITE" id="PS51471"/>
    </source>
</evidence>
<feature type="domain" description="Fe2OG dioxygenase" evidence="5">
    <location>
        <begin position="248"/>
        <end position="348"/>
    </location>
</feature>
<dbReference type="InterPro" id="IPR044861">
    <property type="entry name" value="IPNS-like_FE2OG_OXY"/>
</dbReference>
<keyword evidence="3 4" id="KW-0408">Iron</keyword>
<protein>
    <recommendedName>
        <fullName evidence="5">Fe2OG dioxygenase domain-containing protein</fullName>
    </recommendedName>
</protein>
<evidence type="ECO:0000313" key="7">
    <source>
        <dbReference type="Proteomes" id="UP001443914"/>
    </source>
</evidence>
<dbReference type="InterPro" id="IPR005123">
    <property type="entry name" value="Oxoglu/Fe-dep_dioxygenase_dom"/>
</dbReference>
<proteinExistence type="inferred from homology"/>
<dbReference type="PANTHER" id="PTHR47991">
    <property type="entry name" value="OXOGLUTARATE/IRON-DEPENDENT DIOXYGENASE"/>
    <property type="match status" value="1"/>
</dbReference>
<dbReference type="Gene3D" id="2.60.120.330">
    <property type="entry name" value="B-lactam Antibiotic, Isopenicillin N Synthase, Chain"/>
    <property type="match status" value="1"/>
</dbReference>
<dbReference type="GO" id="GO:0046872">
    <property type="term" value="F:metal ion binding"/>
    <property type="evidence" value="ECO:0007669"/>
    <property type="project" value="UniProtKB-KW"/>
</dbReference>
<accession>A0AAW1HB63</accession>
<dbReference type="Pfam" id="PF14226">
    <property type="entry name" value="DIOX_N"/>
    <property type="match status" value="1"/>
</dbReference>
<evidence type="ECO:0000256" key="2">
    <source>
        <dbReference type="ARBA" id="ARBA00022723"/>
    </source>
</evidence>
<keyword evidence="7" id="KW-1185">Reference proteome</keyword>
<comment type="caution">
    <text evidence="6">The sequence shown here is derived from an EMBL/GenBank/DDBJ whole genome shotgun (WGS) entry which is preliminary data.</text>
</comment>
<evidence type="ECO:0000313" key="6">
    <source>
        <dbReference type="EMBL" id="KAK9673269.1"/>
    </source>
</evidence>
<dbReference type="GO" id="GO:0016491">
    <property type="term" value="F:oxidoreductase activity"/>
    <property type="evidence" value="ECO:0007669"/>
    <property type="project" value="UniProtKB-KW"/>
</dbReference>
<dbReference type="InterPro" id="IPR027443">
    <property type="entry name" value="IPNS-like_sf"/>
</dbReference>
<dbReference type="EMBL" id="JBDFQZ010000012">
    <property type="protein sequence ID" value="KAK9673269.1"/>
    <property type="molecule type" value="Genomic_DNA"/>
</dbReference>
<organism evidence="6 7">
    <name type="scientific">Saponaria officinalis</name>
    <name type="common">Common soapwort</name>
    <name type="synonym">Lychnis saponaria</name>
    <dbReference type="NCBI Taxonomy" id="3572"/>
    <lineage>
        <taxon>Eukaryota</taxon>
        <taxon>Viridiplantae</taxon>
        <taxon>Streptophyta</taxon>
        <taxon>Embryophyta</taxon>
        <taxon>Tracheophyta</taxon>
        <taxon>Spermatophyta</taxon>
        <taxon>Magnoliopsida</taxon>
        <taxon>eudicotyledons</taxon>
        <taxon>Gunneridae</taxon>
        <taxon>Pentapetalae</taxon>
        <taxon>Caryophyllales</taxon>
        <taxon>Caryophyllaceae</taxon>
        <taxon>Caryophylleae</taxon>
        <taxon>Saponaria</taxon>
    </lineage>
</organism>
<dbReference type="InterPro" id="IPR026992">
    <property type="entry name" value="DIOX_N"/>
</dbReference>
<evidence type="ECO:0000256" key="1">
    <source>
        <dbReference type="ARBA" id="ARBA00008056"/>
    </source>
</evidence>
<keyword evidence="4" id="KW-0560">Oxidoreductase</keyword>
<evidence type="ECO:0000256" key="4">
    <source>
        <dbReference type="RuleBase" id="RU003682"/>
    </source>
</evidence>
<evidence type="ECO:0000256" key="3">
    <source>
        <dbReference type="ARBA" id="ARBA00023004"/>
    </source>
</evidence>
<dbReference type="InterPro" id="IPR050295">
    <property type="entry name" value="Plant_2OG-oxidoreductases"/>
</dbReference>
<reference evidence="6" key="1">
    <citation type="submission" date="2024-03" db="EMBL/GenBank/DDBJ databases">
        <title>WGS assembly of Saponaria officinalis var. Norfolk2.</title>
        <authorList>
            <person name="Jenkins J."/>
            <person name="Shu S."/>
            <person name="Grimwood J."/>
            <person name="Barry K."/>
            <person name="Goodstein D."/>
            <person name="Schmutz J."/>
            <person name="Leebens-Mack J."/>
            <person name="Osbourn A."/>
        </authorList>
    </citation>
    <scope>NUCLEOTIDE SEQUENCE [LARGE SCALE GENOMIC DNA]</scope>
    <source>
        <strain evidence="6">JIC</strain>
    </source>
</reference>